<keyword evidence="2" id="KW-0328">Glycosyltransferase</keyword>
<evidence type="ECO:0000313" key="3">
    <source>
        <dbReference type="Proteomes" id="UP001165652"/>
    </source>
</evidence>
<comment type="caution">
    <text evidence="2">The sequence shown here is derived from an EMBL/GenBank/DDBJ whole genome shotgun (WGS) entry which is preliminary data.</text>
</comment>
<keyword evidence="3" id="KW-1185">Reference proteome</keyword>
<dbReference type="Pfam" id="PF13524">
    <property type="entry name" value="Glyco_trans_1_2"/>
    <property type="match status" value="1"/>
</dbReference>
<sequence length="621" mass="68209">MRIAVHAMAAAERPISEAEQFRRLAIACERRGWACLRSDDTAAIEEFRPDLVLAEHFLVPKLTPFPTVGLLWNPPFFWDGKDEAMKNIVSYDGHLFADPQTRRHVRDLVAGLPVRFVEGRWVPSCQATPLAAGRRDGLAYFEAAWDRARHRDIVAAVARYGWLHLYGPPDEGDPPGLPRRLMLPFDGESVVRELGRRAAALCLHSGPHRRTGTPASRVFEAAAGGAVVIADAHPFVRETFGDAALYLDSEAPPAAVAAAVARHMEWIAANPEAADAMRAAAHRIFTERFAYDVLVDQLPGLAAEIRAAWASPPAVAAESVTCIVRTGGRDLALLDRALASLEQQTHPAVAAVVVAWRDAAAVTRFVAERPASRLRVRVVASPDTGCRSTALWTGLGAIDTAFFAVLDDDDTLMPNHLAGCLAVLAAHPDVDLAYAGTVAVDETRASRTLLWFSHFDPARFRAANTIASHAWVARARLLPAAGPDPDFVVAEDWYLLLRFACAGRIAPSWRLTAEYRRRDGDPSHSALAEALPASLDRIRRRFHFSPVRPEEPRPEAAIGEDAARIIRRMIRRRQFRKGLTAYLRDLRGLPGRLAALPAFLSRHGLKGLLRRIADRGVRPGR</sequence>
<dbReference type="InterPro" id="IPR029044">
    <property type="entry name" value="Nucleotide-diphossugar_trans"/>
</dbReference>
<dbReference type="RefSeq" id="WP_272774926.1">
    <property type="nucleotide sequence ID" value="NZ_JAQQLI010000001.1"/>
</dbReference>
<dbReference type="Pfam" id="PF13641">
    <property type="entry name" value="Glyco_tranf_2_3"/>
    <property type="match status" value="1"/>
</dbReference>
<proteinExistence type="predicted"/>
<keyword evidence="2" id="KW-0808">Transferase</keyword>
<organism evidence="2 3">
    <name type="scientific">Rhodoplanes tepidamans</name>
    <name type="common">Rhodoplanes cryptolactis</name>
    <dbReference type="NCBI Taxonomy" id="200616"/>
    <lineage>
        <taxon>Bacteria</taxon>
        <taxon>Pseudomonadati</taxon>
        <taxon>Pseudomonadota</taxon>
        <taxon>Alphaproteobacteria</taxon>
        <taxon>Hyphomicrobiales</taxon>
        <taxon>Nitrobacteraceae</taxon>
        <taxon>Rhodoplanes</taxon>
    </lineage>
</organism>
<gene>
    <name evidence="2" type="ORF">PQJ73_00115</name>
</gene>
<dbReference type="GO" id="GO:0016757">
    <property type="term" value="F:glycosyltransferase activity"/>
    <property type="evidence" value="ECO:0007669"/>
    <property type="project" value="UniProtKB-KW"/>
</dbReference>
<dbReference type="SUPFAM" id="SSF53756">
    <property type="entry name" value="UDP-Glycosyltransferase/glycogen phosphorylase"/>
    <property type="match status" value="1"/>
</dbReference>
<dbReference type="Gene3D" id="3.40.50.2000">
    <property type="entry name" value="Glycogen Phosphorylase B"/>
    <property type="match status" value="1"/>
</dbReference>
<dbReference type="Gene3D" id="3.90.550.10">
    <property type="entry name" value="Spore Coat Polysaccharide Biosynthesis Protein SpsA, Chain A"/>
    <property type="match status" value="1"/>
</dbReference>
<dbReference type="Proteomes" id="UP001165652">
    <property type="component" value="Unassembled WGS sequence"/>
</dbReference>
<dbReference type="EC" id="2.4.-.-" evidence="2"/>
<reference evidence="2" key="1">
    <citation type="journal article" date="2023" name="Microbiol Resour">
        <title>Genome Sequences of Rhodoplanes serenus and Two Thermotolerant Strains, Rhodoplanes tepidamans and 'Rhodoplanes cryptolactis,' Further Refine the Genus.</title>
        <authorList>
            <person name="Rayyan A.A."/>
            <person name="Kyndt J.A."/>
        </authorList>
    </citation>
    <scope>NUCLEOTIDE SEQUENCE</scope>
    <source>
        <strain evidence="2">DSM 9987</strain>
    </source>
</reference>
<dbReference type="EMBL" id="JAQQLI010000001">
    <property type="protein sequence ID" value="MDC7784074.1"/>
    <property type="molecule type" value="Genomic_DNA"/>
</dbReference>
<evidence type="ECO:0000313" key="2">
    <source>
        <dbReference type="EMBL" id="MDC7784074.1"/>
    </source>
</evidence>
<dbReference type="SUPFAM" id="SSF53448">
    <property type="entry name" value="Nucleotide-diphospho-sugar transferases"/>
    <property type="match status" value="1"/>
</dbReference>
<reference evidence="2" key="2">
    <citation type="submission" date="2023-02" db="EMBL/GenBank/DDBJ databases">
        <authorList>
            <person name="Rayyan A."/>
            <person name="Meyer T."/>
            <person name="Kyndt J.A."/>
        </authorList>
    </citation>
    <scope>NUCLEOTIDE SEQUENCE</scope>
    <source>
        <strain evidence="2">DSM 9987</strain>
    </source>
</reference>
<feature type="domain" description="Spore protein YkvP/CgeB glycosyl transferase-like" evidence="1">
    <location>
        <begin position="152"/>
        <end position="297"/>
    </location>
</feature>
<protein>
    <submittedName>
        <fullName evidence="2">Glycosyltransferase</fullName>
        <ecNumber evidence="2">2.4.-.-</ecNumber>
    </submittedName>
</protein>
<name>A0ABT5J315_RHOTP</name>
<dbReference type="InterPro" id="IPR055259">
    <property type="entry name" value="YkvP/CgeB_Glyco_trans-like"/>
</dbReference>
<evidence type="ECO:0000259" key="1">
    <source>
        <dbReference type="Pfam" id="PF13524"/>
    </source>
</evidence>
<accession>A0ABT5J315</accession>